<comment type="subcellular location">
    <subcellularLocation>
        <location evidence="1">Cell membrane</location>
        <topology evidence="1">Multi-pass membrane protein</topology>
    </subcellularLocation>
</comment>
<dbReference type="Gene3D" id="1.20.1640.10">
    <property type="entry name" value="Multidrug efflux transporter AcrB transmembrane domain"/>
    <property type="match status" value="2"/>
</dbReference>
<dbReference type="SUPFAM" id="SSF82866">
    <property type="entry name" value="Multidrug efflux transporter AcrB transmembrane domain"/>
    <property type="match status" value="2"/>
</dbReference>
<evidence type="ECO:0000313" key="11">
    <source>
        <dbReference type="EMBL" id="KAK2193364.1"/>
    </source>
</evidence>
<accession>A0AAD9PEI0</accession>
<dbReference type="PANTHER" id="PTHR10796:SF92">
    <property type="entry name" value="PATCHED-RELATED, ISOFORM A"/>
    <property type="match status" value="1"/>
</dbReference>
<feature type="transmembrane region" description="Helical" evidence="9">
    <location>
        <begin position="760"/>
        <end position="781"/>
    </location>
</feature>
<organism evidence="11 12">
    <name type="scientific">Ridgeia piscesae</name>
    <name type="common">Tubeworm</name>
    <dbReference type="NCBI Taxonomy" id="27915"/>
    <lineage>
        <taxon>Eukaryota</taxon>
        <taxon>Metazoa</taxon>
        <taxon>Spiralia</taxon>
        <taxon>Lophotrochozoa</taxon>
        <taxon>Annelida</taxon>
        <taxon>Polychaeta</taxon>
        <taxon>Sedentaria</taxon>
        <taxon>Canalipalpata</taxon>
        <taxon>Sabellida</taxon>
        <taxon>Siboglinidae</taxon>
        <taxon>Ridgeia</taxon>
    </lineage>
</organism>
<feature type="transmembrane region" description="Helical" evidence="9">
    <location>
        <begin position="830"/>
        <end position="849"/>
    </location>
</feature>
<dbReference type="PANTHER" id="PTHR10796">
    <property type="entry name" value="PATCHED-RELATED"/>
    <property type="match status" value="1"/>
</dbReference>
<evidence type="ECO:0000256" key="9">
    <source>
        <dbReference type="SAM" id="Phobius"/>
    </source>
</evidence>
<comment type="similarity">
    <text evidence="2">Belongs to the patched family.</text>
</comment>
<evidence type="ECO:0000313" key="12">
    <source>
        <dbReference type="Proteomes" id="UP001209878"/>
    </source>
</evidence>
<evidence type="ECO:0000259" key="10">
    <source>
        <dbReference type="PROSITE" id="PS50156"/>
    </source>
</evidence>
<keyword evidence="6 9" id="KW-0472">Membrane</keyword>
<dbReference type="InterPro" id="IPR051697">
    <property type="entry name" value="Patched_domain-protein"/>
</dbReference>
<proteinExistence type="inferred from homology"/>
<evidence type="ECO:0000256" key="6">
    <source>
        <dbReference type="ARBA" id="ARBA00023136"/>
    </source>
</evidence>
<evidence type="ECO:0000256" key="1">
    <source>
        <dbReference type="ARBA" id="ARBA00004651"/>
    </source>
</evidence>
<feature type="region of interest" description="Disordered" evidence="8">
    <location>
        <begin position="907"/>
        <end position="930"/>
    </location>
</feature>
<evidence type="ECO:0000256" key="2">
    <source>
        <dbReference type="ARBA" id="ARBA00005585"/>
    </source>
</evidence>
<name>A0AAD9PEI0_RIDPI</name>
<feature type="transmembrane region" description="Helical" evidence="9">
    <location>
        <begin position="728"/>
        <end position="748"/>
    </location>
</feature>
<evidence type="ECO:0000256" key="4">
    <source>
        <dbReference type="ARBA" id="ARBA00022692"/>
    </source>
</evidence>
<evidence type="ECO:0000256" key="7">
    <source>
        <dbReference type="ARBA" id="ARBA00023180"/>
    </source>
</evidence>
<feature type="transmembrane region" description="Helical" evidence="9">
    <location>
        <begin position="262"/>
        <end position="287"/>
    </location>
</feature>
<feature type="transmembrane region" description="Helical" evidence="9">
    <location>
        <begin position="293"/>
        <end position="313"/>
    </location>
</feature>
<sequence>MVQFDCIERPLSRFFYIYGRFIARNPTWFIICPLLLAAALGSGFYNFKVEYNLENLFSPDGARSKDERSIMQALFNESDRPDQFSPTRMTILGEYGRVIVTTTETGGNVLTTRVFDEVVQLDKDIRNMKVEVSGTTYGYRDVCAGACGNASDALLRLNSGKNFDLSLLSYPFHWLRQEPGSASVRLFLGSTLGGVTTGGGTKAKAWSLYYYLRSDIAFTEIAQKWQEAFLSTLAAKTHQHITVTRFTAHSIEDELKRNADTVFSLISILFVVMVTFSVLSCMSADWVRSKPCLGNLGVLSACLAVVSSFGFVLHTGIPFIDIAAATPFLVLGIGVDDMFVMLATWRKTNCRLSVEERMGKAFSEAALSITITSLTDVLSIGIGTITKFRSVRIFCTYTAIAVLFDYFYQITFFAACMVITGHREAGNRHPVTCRKAVPKSKAGNSNLFVSMVCPAEHRSAIFRLFCTGGYTEEEMKDSKKTADVRSMTFFRDSWGRMLSTRPFKVFLLNVYVVYLGFAIWGCCTVKEGLSLVRLARDDSYVVDYFAQDIKYFREYGPVVSVKVEKEVELWNMTERNKIDEMIQEFETSEYFHGQNFTSAWSRDFSAFTKSVGVDSGNAAEILRYFLSNYSRLSYNLDIKTESNKLKYSRFFVVSKNIDTSARKTNMMLAAREIADKHVSLNVTVFHPAFIFYDQFIAVWPNTRRNLVIATTAMFVVSLVLIPHPVCSLWVTFSIVSICIGVIGYMTWWDVNLDSISMINIIICIGFSVDFSAHMTYAFALADGDTGDERMRNALHALGYPIAQGAASSVLGVTALAFSASYIFRTFFKTMVLVILLGAFHGLLIIPALLSASGPKNINRKRNAVSPANQHGGLSVVGGVDGWSKRDVEHTERDLGVRASVGHRDDFQPNVPVRLHRTGSPVCNPEPKAAE</sequence>
<feature type="transmembrane region" description="Helical" evidence="9">
    <location>
        <begin position="28"/>
        <end position="47"/>
    </location>
</feature>
<dbReference type="Proteomes" id="UP001209878">
    <property type="component" value="Unassembled WGS sequence"/>
</dbReference>
<dbReference type="InterPro" id="IPR000731">
    <property type="entry name" value="SSD"/>
</dbReference>
<feature type="transmembrane region" description="Helical" evidence="9">
    <location>
        <begin position="397"/>
        <end position="420"/>
    </location>
</feature>
<evidence type="ECO:0000256" key="8">
    <source>
        <dbReference type="SAM" id="MobiDB-lite"/>
    </source>
</evidence>
<keyword evidence="12" id="KW-1185">Reference proteome</keyword>
<feature type="transmembrane region" description="Helical" evidence="9">
    <location>
        <begin position="801"/>
        <end position="823"/>
    </location>
</feature>
<dbReference type="FunFam" id="1.20.1640.10:FF:000013">
    <property type="entry name" value="PaTched Related family"/>
    <property type="match status" value="1"/>
</dbReference>
<feature type="transmembrane region" description="Helical" evidence="9">
    <location>
        <begin position="503"/>
        <end position="523"/>
    </location>
</feature>
<evidence type="ECO:0000256" key="3">
    <source>
        <dbReference type="ARBA" id="ARBA00022475"/>
    </source>
</evidence>
<dbReference type="Pfam" id="PF02460">
    <property type="entry name" value="Patched"/>
    <property type="match status" value="1"/>
</dbReference>
<protein>
    <recommendedName>
        <fullName evidence="10">SSD domain-containing protein</fullName>
    </recommendedName>
</protein>
<dbReference type="PROSITE" id="PS50156">
    <property type="entry name" value="SSD"/>
    <property type="match status" value="1"/>
</dbReference>
<gene>
    <name evidence="11" type="ORF">NP493_15g08065</name>
</gene>
<evidence type="ECO:0000256" key="5">
    <source>
        <dbReference type="ARBA" id="ARBA00022989"/>
    </source>
</evidence>
<feature type="transmembrane region" description="Helical" evidence="9">
    <location>
        <begin position="705"/>
        <end position="722"/>
    </location>
</feature>
<dbReference type="GO" id="GO:0005886">
    <property type="term" value="C:plasma membrane"/>
    <property type="evidence" value="ECO:0007669"/>
    <property type="project" value="UniProtKB-SubCell"/>
</dbReference>
<dbReference type="InterPro" id="IPR003392">
    <property type="entry name" value="PTHD_SSD"/>
</dbReference>
<keyword evidence="4 9" id="KW-0812">Transmembrane</keyword>
<reference evidence="11" key="1">
    <citation type="journal article" date="2023" name="Mol. Biol. Evol.">
        <title>Third-Generation Sequencing Reveals the Adaptive Role of the Epigenome in Three Deep-Sea Polychaetes.</title>
        <authorList>
            <person name="Perez M."/>
            <person name="Aroh O."/>
            <person name="Sun Y."/>
            <person name="Lan Y."/>
            <person name="Juniper S.K."/>
            <person name="Young C.R."/>
            <person name="Angers B."/>
            <person name="Qian P.Y."/>
        </authorList>
    </citation>
    <scope>NUCLEOTIDE SEQUENCE</scope>
    <source>
        <strain evidence="11">R07B-5</strain>
    </source>
</reference>
<feature type="transmembrane region" description="Helical" evidence="9">
    <location>
        <begin position="365"/>
        <end position="385"/>
    </location>
</feature>
<keyword evidence="5 9" id="KW-1133">Transmembrane helix</keyword>
<dbReference type="AlphaFoldDB" id="A0AAD9PEI0"/>
<dbReference type="EMBL" id="JAODUO010000014">
    <property type="protein sequence ID" value="KAK2193364.1"/>
    <property type="molecule type" value="Genomic_DNA"/>
</dbReference>
<keyword evidence="7" id="KW-0325">Glycoprotein</keyword>
<feature type="transmembrane region" description="Helical" evidence="9">
    <location>
        <begin position="325"/>
        <end position="345"/>
    </location>
</feature>
<comment type="caution">
    <text evidence="11">The sequence shown here is derived from an EMBL/GenBank/DDBJ whole genome shotgun (WGS) entry which is preliminary data.</text>
</comment>
<keyword evidence="3" id="KW-1003">Cell membrane</keyword>
<feature type="domain" description="SSD" evidence="10">
    <location>
        <begin position="262"/>
        <end position="419"/>
    </location>
</feature>